<evidence type="ECO:0000313" key="3">
    <source>
        <dbReference type="Proteomes" id="UP000822993"/>
    </source>
</evidence>
<sequence length="130" mass="14330">MNHRTDHDLARELEAVEEAWGRAIVADDPDAIGRFVTDDWQIIGEDGITSREDFLSLVRSGDLTHESMGRITGSVRDLGDVAILTGRGTSTGRYRGQAFGSDEWVTDVFVRGADGWLCVHTHLTAARDET</sequence>
<organism evidence="2 3">
    <name type="scientific">Oerskovia douganii</name>
    <dbReference type="NCBI Taxonomy" id="2762210"/>
    <lineage>
        <taxon>Bacteria</taxon>
        <taxon>Bacillati</taxon>
        <taxon>Actinomycetota</taxon>
        <taxon>Actinomycetes</taxon>
        <taxon>Micrococcales</taxon>
        <taxon>Cellulomonadaceae</taxon>
        <taxon>Oerskovia</taxon>
    </lineage>
</organism>
<dbReference type="InterPro" id="IPR027843">
    <property type="entry name" value="DUF4440"/>
</dbReference>
<name>A0A9D5UA88_9CELL</name>
<dbReference type="EMBL" id="JACSPN010000019">
    <property type="protein sequence ID" value="MBE7701389.1"/>
    <property type="molecule type" value="Genomic_DNA"/>
</dbReference>
<feature type="domain" description="DUF4440" evidence="1">
    <location>
        <begin position="13"/>
        <end position="117"/>
    </location>
</feature>
<dbReference type="Proteomes" id="UP000822993">
    <property type="component" value="Unassembled WGS sequence"/>
</dbReference>
<protein>
    <submittedName>
        <fullName evidence="2">Nuclear transport factor 2 family protein</fullName>
    </submittedName>
</protein>
<dbReference type="SUPFAM" id="SSF54427">
    <property type="entry name" value="NTF2-like"/>
    <property type="match status" value="1"/>
</dbReference>
<dbReference type="RefSeq" id="WP_193720643.1">
    <property type="nucleotide sequence ID" value="NZ_JACSPN010000019.1"/>
</dbReference>
<evidence type="ECO:0000259" key="1">
    <source>
        <dbReference type="Pfam" id="PF14534"/>
    </source>
</evidence>
<keyword evidence="3" id="KW-1185">Reference proteome</keyword>
<evidence type="ECO:0000313" key="2">
    <source>
        <dbReference type="EMBL" id="MBE7701389.1"/>
    </source>
</evidence>
<accession>A0A9D5UA88</accession>
<proteinExistence type="predicted"/>
<comment type="caution">
    <text evidence="2">The sequence shown here is derived from an EMBL/GenBank/DDBJ whole genome shotgun (WGS) entry which is preliminary data.</text>
</comment>
<dbReference type="Gene3D" id="3.10.450.50">
    <property type="match status" value="1"/>
</dbReference>
<gene>
    <name evidence="2" type="ORF">H9623_13910</name>
</gene>
<dbReference type="InterPro" id="IPR032710">
    <property type="entry name" value="NTF2-like_dom_sf"/>
</dbReference>
<dbReference type="Pfam" id="PF14534">
    <property type="entry name" value="DUF4440"/>
    <property type="match status" value="1"/>
</dbReference>
<reference evidence="2 3" key="1">
    <citation type="submission" date="2020-08" db="EMBL/GenBank/DDBJ databases">
        <title>A Genomic Blueprint of the Chicken Gut Microbiome.</title>
        <authorList>
            <person name="Gilroy R."/>
            <person name="Ravi A."/>
            <person name="Getino M."/>
            <person name="Pursley I."/>
            <person name="Horton D.L."/>
            <person name="Alikhan N.-F."/>
            <person name="Baker D."/>
            <person name="Gharbi K."/>
            <person name="Hall N."/>
            <person name="Watson M."/>
            <person name="Adriaenssens E.M."/>
            <person name="Foster-Nyarko E."/>
            <person name="Jarju S."/>
            <person name="Secka A."/>
            <person name="Antonio M."/>
            <person name="Oren A."/>
            <person name="Chaudhuri R."/>
            <person name="La Ragione R.M."/>
            <person name="Hildebrand F."/>
            <person name="Pallen M.J."/>
        </authorList>
    </citation>
    <scope>NUCLEOTIDE SEQUENCE [LARGE SCALE GENOMIC DNA]</scope>
    <source>
        <strain evidence="2 3">Sa1BUA8</strain>
    </source>
</reference>
<dbReference type="AlphaFoldDB" id="A0A9D5UA88"/>